<evidence type="ECO:0008006" key="4">
    <source>
        <dbReference type="Google" id="ProtNLM"/>
    </source>
</evidence>
<dbReference type="AlphaFoldDB" id="F9WVU2"/>
<evidence type="ECO:0000313" key="2">
    <source>
        <dbReference type="EMBL" id="CCD21703.1"/>
    </source>
</evidence>
<evidence type="ECO:0000313" key="3">
    <source>
        <dbReference type="Proteomes" id="UP000009027"/>
    </source>
</evidence>
<dbReference type="SUPFAM" id="SSF58087">
    <property type="entry name" value="Variant surface glycoprotein (N-terminal domain)"/>
    <property type="match status" value="1"/>
</dbReference>
<dbReference type="Proteomes" id="UP000009027">
    <property type="component" value="Unassembled WGS sequence"/>
</dbReference>
<feature type="compositionally biased region" description="Polar residues" evidence="1">
    <location>
        <begin position="221"/>
        <end position="230"/>
    </location>
</feature>
<keyword evidence="3" id="KW-1185">Reference proteome</keyword>
<name>F9WVU2_TRYVY</name>
<dbReference type="VEuPathDB" id="TriTrypDB:TvY486_0004330"/>
<dbReference type="EMBL" id="CAEX01008148">
    <property type="protein sequence ID" value="CCD21703.1"/>
    <property type="molecule type" value="Genomic_DNA"/>
</dbReference>
<feature type="region of interest" description="Disordered" evidence="1">
    <location>
        <begin position="308"/>
        <end position="363"/>
    </location>
</feature>
<evidence type="ECO:0000256" key="1">
    <source>
        <dbReference type="SAM" id="MobiDB-lite"/>
    </source>
</evidence>
<protein>
    <recommendedName>
        <fullName evidence="4">Trypanosome variant surface glycoprotein A-type N-terminal domain-containing protein</fullName>
    </recommendedName>
</protein>
<feature type="compositionally biased region" description="Polar residues" evidence="1">
    <location>
        <begin position="308"/>
        <end position="317"/>
    </location>
</feature>
<accession>F9WVU2</accession>
<feature type="non-terminal residue" evidence="2">
    <location>
        <position position="393"/>
    </location>
</feature>
<organism evidence="2 3">
    <name type="scientific">Trypanosoma vivax (strain Y486)</name>
    <dbReference type="NCBI Taxonomy" id="1055687"/>
    <lineage>
        <taxon>Eukaryota</taxon>
        <taxon>Discoba</taxon>
        <taxon>Euglenozoa</taxon>
        <taxon>Kinetoplastea</taxon>
        <taxon>Metakinetoplastina</taxon>
        <taxon>Trypanosomatida</taxon>
        <taxon>Trypanosomatidae</taxon>
        <taxon>Trypanosoma</taxon>
        <taxon>Duttonella</taxon>
    </lineage>
</organism>
<feature type="compositionally biased region" description="Basic and acidic residues" evidence="1">
    <location>
        <begin position="332"/>
        <end position="355"/>
    </location>
</feature>
<proteinExistence type="predicted"/>
<reference evidence="2 3" key="1">
    <citation type="journal article" date="2012" name="Proc. Natl. Acad. Sci. U.S.A.">
        <title>Antigenic diversity is generated by distinct evolutionary mechanisms in African trypanosome species.</title>
        <authorList>
            <person name="Jackson A.P."/>
            <person name="Berry A."/>
            <person name="Aslett M."/>
            <person name="Allison H.C."/>
            <person name="Burton P."/>
            <person name="Vavrova-Anderson J."/>
            <person name="Brown R."/>
            <person name="Browne H."/>
            <person name="Corton N."/>
            <person name="Hauser H."/>
            <person name="Gamble J."/>
            <person name="Gilderthorp R."/>
            <person name="Marcello L."/>
            <person name="McQuillan J."/>
            <person name="Otto T.D."/>
            <person name="Quail M.A."/>
            <person name="Sanders M.J."/>
            <person name="van Tonder A."/>
            <person name="Ginger M.L."/>
            <person name="Field M.C."/>
            <person name="Barry J.D."/>
            <person name="Hertz-Fowler C."/>
            <person name="Berriman M."/>
        </authorList>
    </citation>
    <scope>NUCLEOTIDE SEQUENCE</scope>
    <source>
        <strain evidence="2 3">Y486</strain>
    </source>
</reference>
<sequence>MEAWKPRIDIRDSRSVGAAVDERAEVDRKMDAAVAAYEEAMQRIPQERRGSNDTQRAHTMVRQLTFLRHAKLTQDVAQQTCKTAAAVARGIGAQIDDFINVFASYRTTRSNSGCLVAKEEANTAATADDAGCAEYTRTGNFANASLKALDELISKFESEWTGTRHSGRFFGGSAQQTCTLTDADGREDQAKLPATGVPWAGGLWTLSGDKDDGNKPKITWNGESTETPASDNEPAKKKLAALKEAVKQCQTQAREAEKLCQRTDRTGDTVDRDRRICANATEVYAKHGAKLSDKLHAWANEVLSAVDTNETGNRASSTGTGAQGAPQPAPAPHKEGHDSDSTQDKDTARQHDNKKTQASSVAKGHTLALAHATSMVTAAAFEHQLWQHTPRPN</sequence>
<feature type="region of interest" description="Disordered" evidence="1">
    <location>
        <begin position="206"/>
        <end position="234"/>
    </location>
</feature>
<gene>
    <name evidence="2" type="ORF">TvY486_0004330</name>
</gene>